<evidence type="ECO:0000256" key="2">
    <source>
        <dbReference type="ARBA" id="ARBA00022840"/>
    </source>
</evidence>
<evidence type="ECO:0000259" key="3">
    <source>
        <dbReference type="PROSITE" id="PS50893"/>
    </source>
</evidence>
<dbReference type="AlphaFoldDB" id="A0A7D4NK95"/>
<dbReference type="GO" id="GO:0005524">
    <property type="term" value="F:ATP binding"/>
    <property type="evidence" value="ECO:0007669"/>
    <property type="project" value="UniProtKB-KW"/>
</dbReference>
<dbReference type="Proteomes" id="UP000504724">
    <property type="component" value="Chromosome"/>
</dbReference>
<dbReference type="PROSITE" id="PS50893">
    <property type="entry name" value="ABC_TRANSPORTER_2"/>
    <property type="match status" value="2"/>
</dbReference>
<sequence length="593" mass="65571">MTTTRSPSPLIIENVSKQFELPGRVIDALSEVSFEIRPGQVTGLIGADAAGKTTLMRLISGLLTLDKGRITVLGKDVAKAPLAIQSSIGYMPQQFGLYQDLTVMENLRLYADLQGLPEAQRPDRFQQLLDMSGLSSFGNRLAGKLSGGMKQKLGLACTLVKSPELLLLDEPTVGVDPVSRRELWQIVYQAVEENGMSVLLSTAYLDEAERCHDIKLLHEGRLLAQGAPEHFTQPLKNRTFLLSADKTTHKRQLKKQLAAQPFVQDALIMGESVRILTRDTVGTPAELLQKLPGIEPADRQSLQVEAVESRFEDAFVDLLSQQTEFAPVLEKETVQHFAQASAVSDDLPAIEVDKLVCRFGDFVAVDHLSFQVQRGEIFGLLGANGAGKTTTFRMLCGLLPATDGHLQVAGHNLRHARAQARAKLGYMSQKFSLYGVMSVAQNLDFYSKIYGLKGTKRRERVDWAIETFELQELLKQPSRDLPLGFKQRLAMACALMHEPDILFLDEPTSGVDPMGRRDFWNKINALAEKGVTIMVTTHFMEEAEYCDRMAIMSNGRIMALGTPADIKQEAGRSDMEEAFIHIIEADKSAEAGE</sequence>
<dbReference type="Pfam" id="PF00005">
    <property type="entry name" value="ABC_tran"/>
    <property type="match status" value="2"/>
</dbReference>
<feature type="domain" description="ABC transporter" evidence="3">
    <location>
        <begin position="10"/>
        <end position="244"/>
    </location>
</feature>
<dbReference type="InterPro" id="IPR027417">
    <property type="entry name" value="P-loop_NTPase"/>
</dbReference>
<gene>
    <name evidence="4" type="ORF">HQN79_05415</name>
</gene>
<dbReference type="CDD" id="cd03230">
    <property type="entry name" value="ABC_DR_subfamily_A"/>
    <property type="match status" value="1"/>
</dbReference>
<keyword evidence="5" id="KW-1185">Reference proteome</keyword>
<proteinExistence type="predicted"/>
<organism evidence="4 5">
    <name type="scientific">Thiomicrorhabdus xiamenensis</name>
    <dbReference type="NCBI Taxonomy" id="2739063"/>
    <lineage>
        <taxon>Bacteria</taxon>
        <taxon>Pseudomonadati</taxon>
        <taxon>Pseudomonadota</taxon>
        <taxon>Gammaproteobacteria</taxon>
        <taxon>Thiotrichales</taxon>
        <taxon>Piscirickettsiaceae</taxon>
        <taxon>Thiomicrorhabdus</taxon>
    </lineage>
</organism>
<dbReference type="Gene3D" id="3.40.50.300">
    <property type="entry name" value="P-loop containing nucleotide triphosphate hydrolases"/>
    <property type="match status" value="2"/>
</dbReference>
<dbReference type="PANTHER" id="PTHR43038:SF3">
    <property type="entry name" value="ABC TRANSPORTER G FAMILY MEMBER 20 ISOFORM X1"/>
    <property type="match status" value="1"/>
</dbReference>
<feature type="domain" description="ABC transporter" evidence="3">
    <location>
        <begin position="350"/>
        <end position="579"/>
    </location>
</feature>
<dbReference type="InterPro" id="IPR003593">
    <property type="entry name" value="AAA+_ATPase"/>
</dbReference>
<keyword evidence="2 4" id="KW-0067">ATP-binding</keyword>
<evidence type="ECO:0000313" key="5">
    <source>
        <dbReference type="Proteomes" id="UP000504724"/>
    </source>
</evidence>
<dbReference type="SMART" id="SM00382">
    <property type="entry name" value="AAA"/>
    <property type="match status" value="2"/>
</dbReference>
<dbReference type="InterPro" id="IPR003439">
    <property type="entry name" value="ABC_transporter-like_ATP-bd"/>
</dbReference>
<evidence type="ECO:0000256" key="1">
    <source>
        <dbReference type="ARBA" id="ARBA00022741"/>
    </source>
</evidence>
<dbReference type="SUPFAM" id="SSF52540">
    <property type="entry name" value="P-loop containing nucleoside triphosphate hydrolases"/>
    <property type="match status" value="2"/>
</dbReference>
<dbReference type="GO" id="GO:0016887">
    <property type="term" value="F:ATP hydrolysis activity"/>
    <property type="evidence" value="ECO:0007669"/>
    <property type="project" value="InterPro"/>
</dbReference>
<dbReference type="InterPro" id="IPR017871">
    <property type="entry name" value="ABC_transporter-like_CS"/>
</dbReference>
<dbReference type="PANTHER" id="PTHR43038">
    <property type="entry name" value="ATP-BINDING CASSETTE, SUB-FAMILY H, MEMBER 1"/>
    <property type="match status" value="1"/>
</dbReference>
<name>A0A7D4NK95_9GAMM</name>
<evidence type="ECO:0000313" key="4">
    <source>
        <dbReference type="EMBL" id="QKI89049.1"/>
    </source>
</evidence>
<protein>
    <submittedName>
        <fullName evidence="4">ABC transporter ATP-binding protein</fullName>
    </submittedName>
</protein>
<reference evidence="4 5" key="1">
    <citation type="submission" date="2020-05" db="EMBL/GenBank/DDBJ databases">
        <title>Thiomicrorhabdus sediminis sp.nov. and Thiomicrorhabdus xiamenensis sp.nov., novel sulfur-oxidizing bacteria isolated from coastal sediment.</title>
        <authorList>
            <person name="Liu X."/>
        </authorList>
    </citation>
    <scope>NUCLEOTIDE SEQUENCE [LARGE SCALE GENOMIC DNA]</scope>
    <source>
        <strain evidence="4 5">G2</strain>
    </source>
</reference>
<dbReference type="PROSITE" id="PS00211">
    <property type="entry name" value="ABC_TRANSPORTER_1"/>
    <property type="match status" value="1"/>
</dbReference>
<keyword evidence="1" id="KW-0547">Nucleotide-binding</keyword>
<dbReference type="KEGG" id="txa:HQN79_05415"/>
<dbReference type="EMBL" id="CP054020">
    <property type="protein sequence ID" value="QKI89049.1"/>
    <property type="molecule type" value="Genomic_DNA"/>
</dbReference>
<dbReference type="RefSeq" id="WP_173284818.1">
    <property type="nucleotide sequence ID" value="NZ_CP054020.1"/>
</dbReference>
<accession>A0A7D4NK95</accession>